<dbReference type="InterPro" id="IPR041307">
    <property type="entry name" value="WcbI"/>
</dbReference>
<comment type="caution">
    <text evidence="2">The sequence shown here is derived from an EMBL/GenBank/DDBJ whole genome shotgun (WGS) entry which is preliminary data.</text>
</comment>
<name>A0ABR7RRF4_9PROT</name>
<protein>
    <recommendedName>
        <fullName evidence="1">Polysaccharide biosynthesis enzyme WcbI domain-containing protein</fullName>
    </recommendedName>
</protein>
<evidence type="ECO:0000259" key="1">
    <source>
        <dbReference type="Pfam" id="PF18588"/>
    </source>
</evidence>
<keyword evidence="3" id="KW-1185">Reference proteome</keyword>
<dbReference type="Gene3D" id="3.40.50.12080">
    <property type="match status" value="2"/>
</dbReference>
<organism evidence="2 3">
    <name type="scientific">Teichococcus aerophilus</name>
    <dbReference type="NCBI Taxonomy" id="1224513"/>
    <lineage>
        <taxon>Bacteria</taxon>
        <taxon>Pseudomonadati</taxon>
        <taxon>Pseudomonadota</taxon>
        <taxon>Alphaproteobacteria</taxon>
        <taxon>Acetobacterales</taxon>
        <taxon>Roseomonadaceae</taxon>
        <taxon>Roseomonas</taxon>
    </lineage>
</organism>
<evidence type="ECO:0000313" key="3">
    <source>
        <dbReference type="Proteomes" id="UP000626026"/>
    </source>
</evidence>
<dbReference type="Proteomes" id="UP000626026">
    <property type="component" value="Unassembled WGS sequence"/>
</dbReference>
<dbReference type="Pfam" id="PF18588">
    <property type="entry name" value="WcbI"/>
    <property type="match status" value="1"/>
</dbReference>
<reference evidence="2 3" key="1">
    <citation type="journal article" date="2013" name="Int. J. Syst. Evol. Microbiol.">
        <title>Roseomonas aerophila sp. nov., isolated from air.</title>
        <authorList>
            <person name="Kim S.J."/>
            <person name="Weon H.Y."/>
            <person name="Ahn J.H."/>
            <person name="Hong S.B."/>
            <person name="Seok S.J."/>
            <person name="Whang K.S."/>
            <person name="Kwon S.W."/>
        </authorList>
    </citation>
    <scope>NUCLEOTIDE SEQUENCE [LARGE SCALE GENOMIC DNA]</scope>
    <source>
        <strain evidence="2 3">NBRC 108923</strain>
    </source>
</reference>
<evidence type="ECO:0000313" key="2">
    <source>
        <dbReference type="EMBL" id="MBC9209194.1"/>
    </source>
</evidence>
<accession>A0ABR7RRF4</accession>
<gene>
    <name evidence="2" type="ORF">IBL26_20285</name>
</gene>
<dbReference type="EMBL" id="JACTVA010000048">
    <property type="protein sequence ID" value="MBC9209194.1"/>
    <property type="molecule type" value="Genomic_DNA"/>
</dbReference>
<proteinExistence type="predicted"/>
<feature type="domain" description="Polysaccharide biosynthesis enzyme WcbI" evidence="1">
    <location>
        <begin position="75"/>
        <end position="279"/>
    </location>
</feature>
<sequence>MTPPDLLDAEWLWQVHLGRRPSPKEAQAALAEAAGEPEALRRIIGTHPDALKRSPHTPPPPAGSFFSWRSGAPRVLILSNCQAQNMARALLGVCARPLSIMALDITHFARDRDAFLRAAAGADIIVTAATRAPEFAEIAAATLRTTTRAEVVGHVPLHFTGLFPDITYLLPRGQRLASPIGDYNSGVVVRSYLRGDTPEECLASFTEETFATLGYFAQFEAARDEWRRREERLVPGDLTLRDWFLDHVLEQPLLYSVNHPTSAMLVESVRRLCARLGLPVREGSDHVYPTTFSFGAIWPILPALAGKLGLGYSTAHVYSNNTAMMDAEEFVWRSYQLYPTYERALLEEAASARGITWQRA</sequence>
<dbReference type="RefSeq" id="WP_187786336.1">
    <property type="nucleotide sequence ID" value="NZ_JACTVA010000048.1"/>
</dbReference>